<dbReference type="Gene3D" id="3.90.226.10">
    <property type="entry name" value="2-enoyl-CoA Hydratase, Chain A, domain 1"/>
    <property type="match status" value="2"/>
</dbReference>
<feature type="domain" description="CoA carboxyltransferase C-terminal" evidence="2">
    <location>
        <begin position="403"/>
        <end position="715"/>
    </location>
</feature>
<sequence>MLESAPSYVPCLQVQRLSGYDITVTSFRCPVTSPTRSGHLDWQREDPFFHGQVAGGQEMTDYRFFDWVIVRYPDLVTKVMFQAYGTKQGALHGLLISPLYPTKDHLKLKRFPTQSSKTTYECSLRYKMQAKQMYQNAQLGNIGMVAWQMTLKIPECPEGHDIIVISNGITHKIGSFGPVENLLFKKASEKARREGLPCIFVSANSGAWIGLAEEINHLFKVAWNDPSDIEKGFKFLYLTPVDFKKVSAMNSVHAELIEDEGEPRYKIIDIIGREEGLGVENLRGSGMIAGESSIAYSEIVTINLVTCRAIGIGAYLVRLGQRTIQVENSHIIFTGAGALNKVLGKEVYTSNNQLGGIQIMYSNGVTHDVTADDFDGVYKIIQWLSYMPKCKGYPLPILETGDPIDREVEFVPTKAPYDPRWMLNGRQNPDDKNCWQKGFFDHKSFHEILQPWAQTVVTGRARLGGIPVGVICVETRTVEMTIPADPANLDSETKAGQVWFPDSAYKTAQAIKDFNREELPLMIFANWRGFSGGMKDMHDQVLKFGSYTVDALTEYNQPIMINIPPYAELRGGAWVVVDPTINPTHMEMYADELSRGGVLEPEGTLEIKFRRKDLEKTMQRLDTTCIQIVEKLTSPQLNPDEKAELQKRLAARQEKLLPMYHQVAIQFADLHDTPGRMEEMGVITDILKWHSSREFFYWHLKRRLLERQLKRKMKPITHNVGEGELNSMLHRWFVEDRGTVNIREDSMDNAVSDNIRCLQREHVLQQVRSLIQDNPEVAMDSILHITQHMTPSQRSEVTRILANMET</sequence>
<dbReference type="Proteomes" id="UP000005408">
    <property type="component" value="Unassembled WGS sequence"/>
</dbReference>
<dbReference type="PANTHER" id="PTHR45728:SF3">
    <property type="entry name" value="ACETYL-COA CARBOXYLASE"/>
    <property type="match status" value="1"/>
</dbReference>
<dbReference type="PANTHER" id="PTHR45728">
    <property type="entry name" value="ACETYL-COA CARBOXYLASE, ISOFORM A"/>
    <property type="match status" value="1"/>
</dbReference>
<reference evidence="3" key="1">
    <citation type="submission" date="2022-08" db="UniProtKB">
        <authorList>
            <consortium name="EnsemblMetazoa"/>
        </authorList>
    </citation>
    <scope>IDENTIFICATION</scope>
    <source>
        <strain evidence="3">05x7-T-G4-1.051#20</strain>
    </source>
</reference>
<dbReference type="PROSITE" id="PS50989">
    <property type="entry name" value="COA_CT_CTER"/>
    <property type="match status" value="1"/>
</dbReference>
<name>A0A8W8JGB5_MAGGI</name>
<dbReference type="GO" id="GO:0006633">
    <property type="term" value="P:fatty acid biosynthetic process"/>
    <property type="evidence" value="ECO:0007669"/>
    <property type="project" value="TreeGrafter"/>
</dbReference>
<dbReference type="InterPro" id="IPR011762">
    <property type="entry name" value="COA_CT_N"/>
</dbReference>
<evidence type="ECO:0000259" key="2">
    <source>
        <dbReference type="PROSITE" id="PS50989"/>
    </source>
</evidence>
<dbReference type="SUPFAM" id="SSF52096">
    <property type="entry name" value="ClpP/crotonase"/>
    <property type="match status" value="2"/>
</dbReference>
<evidence type="ECO:0000313" key="4">
    <source>
        <dbReference type="Proteomes" id="UP000005408"/>
    </source>
</evidence>
<feature type="domain" description="CoA carboxyltransferase N-terminal" evidence="1">
    <location>
        <begin position="140"/>
        <end position="399"/>
    </location>
</feature>
<organism evidence="3 4">
    <name type="scientific">Magallana gigas</name>
    <name type="common">Pacific oyster</name>
    <name type="synonym">Crassostrea gigas</name>
    <dbReference type="NCBI Taxonomy" id="29159"/>
    <lineage>
        <taxon>Eukaryota</taxon>
        <taxon>Metazoa</taxon>
        <taxon>Spiralia</taxon>
        <taxon>Lophotrochozoa</taxon>
        <taxon>Mollusca</taxon>
        <taxon>Bivalvia</taxon>
        <taxon>Autobranchia</taxon>
        <taxon>Pteriomorphia</taxon>
        <taxon>Ostreida</taxon>
        <taxon>Ostreoidea</taxon>
        <taxon>Ostreidae</taxon>
        <taxon>Magallana</taxon>
    </lineage>
</organism>
<keyword evidence="4" id="KW-1185">Reference proteome</keyword>
<dbReference type="GO" id="GO:0005739">
    <property type="term" value="C:mitochondrion"/>
    <property type="evidence" value="ECO:0007669"/>
    <property type="project" value="TreeGrafter"/>
</dbReference>
<dbReference type="InterPro" id="IPR029045">
    <property type="entry name" value="ClpP/crotonase-like_dom_sf"/>
</dbReference>
<protein>
    <recommendedName>
        <fullName evidence="5">Acetyl-CoA carboxylase</fullName>
    </recommendedName>
</protein>
<accession>A0A8W8JGB5</accession>
<dbReference type="AlphaFoldDB" id="A0A8W8JGB5"/>
<evidence type="ECO:0000313" key="3">
    <source>
        <dbReference type="EnsemblMetazoa" id="G19176.1:cds"/>
    </source>
</evidence>
<dbReference type="PROSITE" id="PS50980">
    <property type="entry name" value="COA_CT_NTER"/>
    <property type="match status" value="1"/>
</dbReference>
<dbReference type="GO" id="GO:0003989">
    <property type="term" value="F:acetyl-CoA carboxylase activity"/>
    <property type="evidence" value="ECO:0007669"/>
    <property type="project" value="InterPro"/>
</dbReference>
<dbReference type="FunFam" id="3.90.226.10:FF:000010">
    <property type="entry name" value="acetyl-CoA carboxylase isoform X2"/>
    <property type="match status" value="1"/>
</dbReference>
<dbReference type="Gene3D" id="2.40.460.10">
    <property type="entry name" value="Biotin dependent carboxylase carboxyltransferase"/>
    <property type="match status" value="1"/>
</dbReference>
<dbReference type="InterPro" id="IPR011763">
    <property type="entry name" value="COA_CT_C"/>
</dbReference>
<dbReference type="EnsemblMetazoa" id="G19176.1">
    <property type="protein sequence ID" value="G19176.1:cds"/>
    <property type="gene ID" value="G19176"/>
</dbReference>
<proteinExistence type="predicted"/>
<dbReference type="FunFam" id="2.40.460.10:FF:000001">
    <property type="entry name" value="Acetyl-CoA carboxylase 1"/>
    <property type="match status" value="1"/>
</dbReference>
<dbReference type="InterPro" id="IPR034733">
    <property type="entry name" value="AcCoA_carboxyl_beta"/>
</dbReference>
<evidence type="ECO:0000259" key="1">
    <source>
        <dbReference type="PROSITE" id="PS50980"/>
    </source>
</evidence>
<dbReference type="InterPro" id="IPR049076">
    <property type="entry name" value="ACCA"/>
</dbReference>
<dbReference type="Pfam" id="PF01039">
    <property type="entry name" value="Carboxyl_trans"/>
    <property type="match status" value="1"/>
</dbReference>
<evidence type="ECO:0008006" key="5">
    <source>
        <dbReference type="Google" id="ProtNLM"/>
    </source>
</evidence>